<dbReference type="RefSeq" id="WP_145105301.1">
    <property type="nucleotide sequence ID" value="NZ_CP036349.1"/>
</dbReference>
<dbReference type="AlphaFoldDB" id="A0A518K2D5"/>
<feature type="signal peptide" evidence="1">
    <location>
        <begin position="1"/>
        <end position="23"/>
    </location>
</feature>
<accession>A0A518K2D5</accession>
<evidence type="ECO:0000313" key="3">
    <source>
        <dbReference type="Proteomes" id="UP000316426"/>
    </source>
</evidence>
<proteinExistence type="predicted"/>
<reference evidence="2 3" key="1">
    <citation type="submission" date="2019-02" db="EMBL/GenBank/DDBJ databases">
        <title>Deep-cultivation of Planctomycetes and their phenomic and genomic characterization uncovers novel biology.</title>
        <authorList>
            <person name="Wiegand S."/>
            <person name="Jogler M."/>
            <person name="Boedeker C."/>
            <person name="Pinto D."/>
            <person name="Vollmers J."/>
            <person name="Rivas-Marin E."/>
            <person name="Kohn T."/>
            <person name="Peeters S.H."/>
            <person name="Heuer A."/>
            <person name="Rast P."/>
            <person name="Oberbeckmann S."/>
            <person name="Bunk B."/>
            <person name="Jeske O."/>
            <person name="Meyerdierks A."/>
            <person name="Storesund J.E."/>
            <person name="Kallscheuer N."/>
            <person name="Luecker S."/>
            <person name="Lage O.M."/>
            <person name="Pohl T."/>
            <person name="Merkel B.J."/>
            <person name="Hornburger P."/>
            <person name="Mueller R.-W."/>
            <person name="Bruemmer F."/>
            <person name="Labrenz M."/>
            <person name="Spormann A.M."/>
            <person name="Op den Camp H."/>
            <person name="Overmann J."/>
            <person name="Amann R."/>
            <person name="Jetten M.S.M."/>
            <person name="Mascher T."/>
            <person name="Medema M.H."/>
            <person name="Devos D.P."/>
            <person name="Kaster A.-K."/>
            <person name="Ovreas L."/>
            <person name="Rohde M."/>
            <person name="Galperin M.Y."/>
            <person name="Jogler C."/>
        </authorList>
    </citation>
    <scope>NUCLEOTIDE SEQUENCE [LARGE SCALE GENOMIC DNA]</scope>
    <source>
        <strain evidence="2 3">Spa11</strain>
    </source>
</reference>
<sequence precursor="true">MIRQLATLAACAALLTGAGTSQATMLGFGQLGGSNSTVPKNYGSNATADASGLVVTNDATPNIVVAWDVNGQENNGNPDSNGWDIHTSNFFASIEGATVGGGAWDNEGDIPRIGQLDFGLHTIGFAADPGVRLVLNSFDFGHTAETAGTTEWDLSLTDSGANVVWSQSVTFVDGSVSNIAPNFTGLPGEDYTLTFQRTSETYGSNGRHALDNLSFNQVPEPTACVLVGLIGLAHATGVRRSGLA</sequence>
<organism evidence="2 3">
    <name type="scientific">Botrimarina mediterranea</name>
    <dbReference type="NCBI Taxonomy" id="2528022"/>
    <lineage>
        <taxon>Bacteria</taxon>
        <taxon>Pseudomonadati</taxon>
        <taxon>Planctomycetota</taxon>
        <taxon>Planctomycetia</taxon>
        <taxon>Pirellulales</taxon>
        <taxon>Lacipirellulaceae</taxon>
        <taxon>Botrimarina</taxon>
    </lineage>
</organism>
<evidence type="ECO:0008006" key="4">
    <source>
        <dbReference type="Google" id="ProtNLM"/>
    </source>
</evidence>
<keyword evidence="1" id="KW-0732">Signal</keyword>
<keyword evidence="3" id="KW-1185">Reference proteome</keyword>
<feature type="chain" id="PRO_5021922077" description="PEP-CTERM protein-sorting domain-containing protein" evidence="1">
    <location>
        <begin position="24"/>
        <end position="244"/>
    </location>
</feature>
<protein>
    <recommendedName>
        <fullName evidence="4">PEP-CTERM protein-sorting domain-containing protein</fullName>
    </recommendedName>
</protein>
<gene>
    <name evidence="2" type="ORF">Spa11_00980</name>
</gene>
<dbReference type="Proteomes" id="UP000316426">
    <property type="component" value="Chromosome"/>
</dbReference>
<evidence type="ECO:0000313" key="2">
    <source>
        <dbReference type="EMBL" id="QDV71929.1"/>
    </source>
</evidence>
<name>A0A518K2D5_9BACT</name>
<evidence type="ECO:0000256" key="1">
    <source>
        <dbReference type="SAM" id="SignalP"/>
    </source>
</evidence>
<dbReference type="KEGG" id="bmei:Spa11_00980"/>
<dbReference type="EMBL" id="CP036349">
    <property type="protein sequence ID" value="QDV71929.1"/>
    <property type="molecule type" value="Genomic_DNA"/>
</dbReference>